<organism evidence="3 4">
    <name type="scientific">Thalassiosira pseudonana</name>
    <name type="common">Marine diatom</name>
    <name type="synonym">Cyclotella nana</name>
    <dbReference type="NCBI Taxonomy" id="35128"/>
    <lineage>
        <taxon>Eukaryota</taxon>
        <taxon>Sar</taxon>
        <taxon>Stramenopiles</taxon>
        <taxon>Ochrophyta</taxon>
        <taxon>Bacillariophyta</taxon>
        <taxon>Coscinodiscophyceae</taxon>
        <taxon>Thalassiosirophycidae</taxon>
        <taxon>Thalassiosirales</taxon>
        <taxon>Thalassiosiraceae</taxon>
        <taxon>Thalassiosira</taxon>
    </lineage>
</organism>
<feature type="region of interest" description="Disordered" evidence="2">
    <location>
        <begin position="1304"/>
        <end position="1345"/>
    </location>
</feature>
<protein>
    <submittedName>
        <fullName evidence="3">Uncharacterized protein</fullName>
    </submittedName>
</protein>
<evidence type="ECO:0000313" key="4">
    <source>
        <dbReference type="Proteomes" id="UP000001449"/>
    </source>
</evidence>
<dbReference type="GeneID" id="7447105"/>
<feature type="region of interest" description="Disordered" evidence="2">
    <location>
        <begin position="894"/>
        <end position="914"/>
    </location>
</feature>
<feature type="repeat" description="HEAT" evidence="1">
    <location>
        <begin position="570"/>
        <end position="606"/>
    </location>
</feature>
<dbReference type="EMBL" id="CP001160">
    <property type="protein sequence ID" value="ACI64964.1"/>
    <property type="molecule type" value="Genomic_DNA"/>
</dbReference>
<dbReference type="GO" id="GO:0005634">
    <property type="term" value="C:nucleus"/>
    <property type="evidence" value="ECO:0000318"/>
    <property type="project" value="GO_Central"/>
</dbReference>
<dbReference type="OMA" id="LLCAWGM"/>
<reference evidence="3 4" key="1">
    <citation type="journal article" date="2004" name="Science">
        <title>The genome of the diatom Thalassiosira pseudonana: ecology, evolution, and metabolism.</title>
        <authorList>
            <person name="Armbrust E.V."/>
            <person name="Berges J.A."/>
            <person name="Bowler C."/>
            <person name="Green B.R."/>
            <person name="Martinez D."/>
            <person name="Putnam N.H."/>
            <person name="Zhou S."/>
            <person name="Allen A.E."/>
            <person name="Apt K.E."/>
            <person name="Bechner M."/>
            <person name="Brzezinski M.A."/>
            <person name="Chaal B.K."/>
            <person name="Chiovitti A."/>
            <person name="Davis A.K."/>
            <person name="Demarest M.S."/>
            <person name="Detter J.C."/>
            <person name="Glavina T."/>
            <person name="Goodstein D."/>
            <person name="Hadi M.Z."/>
            <person name="Hellsten U."/>
            <person name="Hildebrand M."/>
            <person name="Jenkins B.D."/>
            <person name="Jurka J."/>
            <person name="Kapitonov V.V."/>
            <person name="Kroger N."/>
            <person name="Lau W.W."/>
            <person name="Lane T.W."/>
            <person name="Larimer F.W."/>
            <person name="Lippmeier J.C."/>
            <person name="Lucas S."/>
            <person name="Medina M."/>
            <person name="Montsant A."/>
            <person name="Obornik M."/>
            <person name="Parker M.S."/>
            <person name="Palenik B."/>
            <person name="Pazour G.J."/>
            <person name="Richardson P.M."/>
            <person name="Rynearson T.A."/>
            <person name="Saito M.A."/>
            <person name="Schwartz D.C."/>
            <person name="Thamatrakoln K."/>
            <person name="Valentin K."/>
            <person name="Vardi A."/>
            <person name="Wilkerson F.P."/>
            <person name="Rokhsar D.S."/>
        </authorList>
    </citation>
    <scope>NUCLEOTIDE SEQUENCE [LARGE SCALE GENOMIC DNA]</scope>
    <source>
        <strain evidence="3 4">CCMP1335</strain>
    </source>
</reference>
<accession>B5YNC6</accession>
<dbReference type="STRING" id="35128.B5YNC6"/>
<dbReference type="PaxDb" id="35128-Thaps7100"/>
<dbReference type="KEGG" id="tps:THAPS_7100"/>
<dbReference type="PROSITE" id="PS50077">
    <property type="entry name" value="HEAT_REPEAT"/>
    <property type="match status" value="1"/>
</dbReference>
<dbReference type="SUPFAM" id="SSF48371">
    <property type="entry name" value="ARM repeat"/>
    <property type="match status" value="1"/>
</dbReference>
<dbReference type="PANTHER" id="PTHR16199:SF4">
    <property type="entry name" value="CONDENSIN-2 COMPLEX SUBUNIT G2"/>
    <property type="match status" value="1"/>
</dbReference>
<dbReference type="GO" id="GO:0000796">
    <property type="term" value="C:condensin complex"/>
    <property type="evidence" value="ECO:0000318"/>
    <property type="project" value="GO_Central"/>
</dbReference>
<dbReference type="InterPro" id="IPR021133">
    <property type="entry name" value="HEAT_type_2"/>
</dbReference>
<evidence type="ECO:0000256" key="1">
    <source>
        <dbReference type="PROSITE-ProRule" id="PRU00103"/>
    </source>
</evidence>
<feature type="region of interest" description="Disordered" evidence="2">
    <location>
        <begin position="136"/>
        <end position="172"/>
    </location>
</feature>
<name>B5YNC6_THAPS</name>
<dbReference type="InterPro" id="IPR016024">
    <property type="entry name" value="ARM-type_fold"/>
</dbReference>
<feature type="region of interest" description="Disordered" evidence="2">
    <location>
        <begin position="1"/>
        <end position="29"/>
    </location>
</feature>
<gene>
    <name evidence="3" type="ORF">THAPS_7100</name>
</gene>
<evidence type="ECO:0000256" key="2">
    <source>
        <dbReference type="SAM" id="MobiDB-lite"/>
    </source>
</evidence>
<dbReference type="GO" id="GO:0000070">
    <property type="term" value="P:mitotic sister chromatid segregation"/>
    <property type="evidence" value="ECO:0000318"/>
    <property type="project" value="GO_Central"/>
</dbReference>
<proteinExistence type="predicted"/>
<feature type="compositionally biased region" description="Basic residues" evidence="2">
    <location>
        <begin position="898"/>
        <end position="907"/>
    </location>
</feature>
<dbReference type="Pfam" id="PF12422">
    <property type="entry name" value="Condensin2nSMC"/>
    <property type="match status" value="1"/>
</dbReference>
<dbReference type="Gene3D" id="1.25.10.10">
    <property type="entry name" value="Leucine-rich Repeat Variant"/>
    <property type="match status" value="1"/>
</dbReference>
<reference evidence="3 4" key="2">
    <citation type="journal article" date="2008" name="Nature">
        <title>The Phaeodactylum genome reveals the evolutionary history of diatom genomes.</title>
        <authorList>
            <person name="Bowler C."/>
            <person name="Allen A.E."/>
            <person name="Badger J.H."/>
            <person name="Grimwood J."/>
            <person name="Jabbari K."/>
            <person name="Kuo A."/>
            <person name="Maheswari U."/>
            <person name="Martens C."/>
            <person name="Maumus F."/>
            <person name="Otillar R.P."/>
            <person name="Rayko E."/>
            <person name="Salamov A."/>
            <person name="Vandepoele K."/>
            <person name="Beszteri B."/>
            <person name="Gruber A."/>
            <person name="Heijde M."/>
            <person name="Katinka M."/>
            <person name="Mock T."/>
            <person name="Valentin K."/>
            <person name="Verret F."/>
            <person name="Berges J.A."/>
            <person name="Brownlee C."/>
            <person name="Cadoret J.P."/>
            <person name="Chiovitti A."/>
            <person name="Choi C.J."/>
            <person name="Coesel S."/>
            <person name="De Martino A."/>
            <person name="Detter J.C."/>
            <person name="Durkin C."/>
            <person name="Falciatore A."/>
            <person name="Fournet J."/>
            <person name="Haruta M."/>
            <person name="Huysman M.J."/>
            <person name="Jenkins B.D."/>
            <person name="Jiroutova K."/>
            <person name="Jorgensen R.E."/>
            <person name="Joubert Y."/>
            <person name="Kaplan A."/>
            <person name="Kroger N."/>
            <person name="Kroth P.G."/>
            <person name="La Roche J."/>
            <person name="Lindquist E."/>
            <person name="Lommer M."/>
            <person name="Martin-Jezequel V."/>
            <person name="Lopez P.J."/>
            <person name="Lucas S."/>
            <person name="Mangogna M."/>
            <person name="McGinnis K."/>
            <person name="Medlin L.K."/>
            <person name="Montsant A."/>
            <person name="Oudot-Le Secq M.P."/>
            <person name="Napoli C."/>
            <person name="Obornik M."/>
            <person name="Parker M.S."/>
            <person name="Petit J.L."/>
            <person name="Porcel B.M."/>
            <person name="Poulsen N."/>
            <person name="Robison M."/>
            <person name="Rychlewski L."/>
            <person name="Rynearson T.A."/>
            <person name="Schmutz J."/>
            <person name="Shapiro H."/>
            <person name="Siaut M."/>
            <person name="Stanley M."/>
            <person name="Sussman M.R."/>
            <person name="Taylor A.R."/>
            <person name="Vardi A."/>
            <person name="von Dassow P."/>
            <person name="Vyverman W."/>
            <person name="Willis A."/>
            <person name="Wyrwicz L.S."/>
            <person name="Rokhsar D.S."/>
            <person name="Weissenbach J."/>
            <person name="Armbrust E.V."/>
            <person name="Green B.R."/>
            <person name="Van de Peer Y."/>
            <person name="Grigoriev I.V."/>
        </authorList>
    </citation>
    <scope>NUCLEOTIDE SEQUENCE [LARGE SCALE GENOMIC DNA]</scope>
    <source>
        <strain evidence="3 4">CCMP1335</strain>
    </source>
</reference>
<evidence type="ECO:0000313" key="3">
    <source>
        <dbReference type="EMBL" id="ACI64964.1"/>
    </source>
</evidence>
<dbReference type="InterPro" id="IPR011989">
    <property type="entry name" value="ARM-like"/>
</dbReference>
<dbReference type="InParanoid" id="B5YNC6"/>
<dbReference type="InterPro" id="IPR024741">
    <property type="entry name" value="Condensin2_G2"/>
</dbReference>
<feature type="compositionally biased region" description="Acidic residues" evidence="2">
    <location>
        <begin position="1305"/>
        <end position="1329"/>
    </location>
</feature>
<dbReference type="PANTHER" id="PTHR16199">
    <property type="entry name" value="CONDENSIN-2 COMPLEX SUBUNIT G2"/>
    <property type="match status" value="1"/>
</dbReference>
<dbReference type="HOGENOM" id="CLU_257567_0_0_1"/>
<keyword evidence="4" id="KW-1185">Reference proteome</keyword>
<dbReference type="eggNOG" id="KOG1949">
    <property type="taxonomic scope" value="Eukaryota"/>
</dbReference>
<dbReference type="Proteomes" id="UP000001449">
    <property type="component" value="Chromosome 7"/>
</dbReference>
<sequence length="1345" mass="149277">MTPHFNLDDTLNTTTRTASNYASSEDETNLSRTRIVDYPSSDDDDNNVNEPASTKISHTELFEAVESSIISTRPLVDFFYQGGVDDVIVGGGSGGRAERREAICNIVKSNKFNKARARRLFAGLIPLLRKICDEEGYLPEQQQQQPADEREEEEEEYEFGEADNDNNATTDDESSKRAILFLRISAQLITSYLQGILSKQTKKQRSDKQQQSPKLPVIDEAFEVAEMLHDLLFPLNNCPTKYGQQQAQSAIFTMCETWWHGNFEDREQMVTQLIPLLLLKSLDTSAQATDVKRLCGIRHAIDLLDFEDESIASLKNHLVRTVCNPLFLQSVDGRRFVSHLFQADASLVGELHKAIKVQLPHAKKSILNAYAEIYYNSWKGSMMENNEEVHASIEENALQDFMHQVIHAACPSTAKAVRTVLDKFYLHKKTPEVEGMLFRMYGPLLWRALSATNAKVRMQASVVLADTFPLKDPEGGQEWTEQCVKKTVAALVSLMGDNVPSVRVAGSVATAKILSGFWVAIPANDIRVLLNHIVAKHASDVTSALVRVSAVNAITTLLEEDKTHAVLRPLLPSLGNLIHDKTEKVRLAVVNMLLYVKKIRGMKYYHVVPAKHLLARLADEGRGRNNATGSVAQSLSELLSNSFFPSGKKNTMSDIITRTLRLLDDNPGAAVTFYRNASTQLTVNSIAKLITALMKCLCYLIMEEKKHHGEDVTNLSQVVDEDESVECNNIHGDVYRESNTAMMATIAESVSILWESIEEKLKEAENEDAHENLVEVFSGNVLTDIICYFEKKFKADGSEDRKLSDCFRAYVAILNCAGKLDKDKIEGLRAHVIGELAESSTISAEKRSNANFSSYASLLCAWGMADEVSDCLANSISYYFDNGENDEQAVEFTQKATGTKKRKPRGKKGTETKSLPRLPIDVSLGILGHVLNGTFPASASARESILKTDNGFDVIIVALQKAQVAADSLLRPRNSEVNIAAVKNIGNAIECYGRLILHNEATKDEFPMRLSVEASSLMTWISESIVPSFVKMIDQNDTLRDLDISGISGIDSPMSNAPPKRKSTRNSSFLPMFPRFSETAIPEDDPFNVYQEHTKFTRTAAICAMKSVLCIITEWIDVRGIVDPSVSNHVTKWCKVLKCSDDTVKKTLLPIFSRLALLCLKNDADSSLSKELLLCLENDSFNSSDEKVIAEFVSTLAFFRDTASIQAFIRAAVQATSSGLQKLELNNDEAESDKPFIDKVGACMKSVLMCVFRESKTSLALAQYLANEAKFLSVRSDLFKELLAHAPKTPAMNKVLSQWKRENAIVEDEDAEDESADGDDSDEIVDEVGNDFSLVQPEMPTAVSA</sequence>
<dbReference type="RefSeq" id="XP_002296247.1">
    <property type="nucleotide sequence ID" value="XM_002296211.1"/>
</dbReference>
<feature type="compositionally biased region" description="Acidic residues" evidence="2">
    <location>
        <begin position="149"/>
        <end position="164"/>
    </location>
</feature>